<dbReference type="InterPro" id="IPR010106">
    <property type="entry name" value="RpnA"/>
</dbReference>
<evidence type="ECO:0000313" key="1">
    <source>
        <dbReference type="EMBL" id="WPX71758.1"/>
    </source>
</evidence>
<organism evidence="1 2">
    <name type="scientific">Blautia producta</name>
    <dbReference type="NCBI Taxonomy" id="33035"/>
    <lineage>
        <taxon>Bacteria</taxon>
        <taxon>Bacillati</taxon>
        <taxon>Bacillota</taxon>
        <taxon>Clostridia</taxon>
        <taxon>Lachnospirales</taxon>
        <taxon>Lachnospiraceae</taxon>
        <taxon>Blautia</taxon>
    </lineage>
</organism>
<dbReference type="EMBL" id="CP136422">
    <property type="protein sequence ID" value="WPX71758.1"/>
    <property type="molecule type" value="Genomic_DNA"/>
</dbReference>
<sequence>METDNFIMLPTVDFCFAELMKNDKVRKGFIAALLGVSPEEVEDTMMLPAALGGNWPDDKLGILDVHVLLADGTRMNMEMQVKYFECWDERVLFYMGRMFAGQIKKGEPYEKLQKCIHVSILDFVHFPDDVQCYRTIHFRDDKTGNVYSDKMEIQILELKKLQKEVRTGEDVILWMKFFSGKSREEFESVAKANEYLNEAYHTLRTMSADEKKRMEYEARDKALRDYNSQISSAERRGKEEGERQTRQVFKLYIQGETQENIAKICGMTLEKVKEILQ</sequence>
<accession>A0ABZ0U3F3</accession>
<keyword evidence="2" id="KW-1185">Reference proteome</keyword>
<dbReference type="Pfam" id="PF12784">
    <property type="entry name" value="PDDEXK_2"/>
    <property type="match status" value="1"/>
</dbReference>
<dbReference type="Proteomes" id="UP001325248">
    <property type="component" value="Chromosome"/>
</dbReference>
<proteinExistence type="predicted"/>
<dbReference type="NCBIfam" id="TIGR01784">
    <property type="entry name" value="T_den_put_tspse"/>
    <property type="match status" value="1"/>
</dbReference>
<dbReference type="PANTHER" id="PTHR41317">
    <property type="entry name" value="PD-(D_E)XK NUCLEASE FAMILY TRANSPOSASE"/>
    <property type="match status" value="1"/>
</dbReference>
<reference evidence="1" key="1">
    <citation type="submission" date="2023-10" db="EMBL/GenBank/DDBJ databases">
        <title>Genome sequence of Blautia coccoides DSM 935.</title>
        <authorList>
            <person name="Boeer T."/>
            <person name="Bengelsdorf F.R."/>
            <person name="Daniel R."/>
            <person name="Poehlein A."/>
        </authorList>
    </citation>
    <scope>NUCLEOTIDE SEQUENCE [LARGE SCALE GENOMIC DNA]</scope>
    <source>
        <strain evidence="1">DSM 935</strain>
    </source>
</reference>
<protein>
    <recommendedName>
        <fullName evidence="3">Transposase/invertase (TIGR01784 family)</fullName>
    </recommendedName>
</protein>
<dbReference type="PANTHER" id="PTHR41317:SF1">
    <property type="entry name" value="PD-(D_E)XK NUCLEASE FAMILY TRANSPOSASE"/>
    <property type="match status" value="1"/>
</dbReference>
<evidence type="ECO:0000313" key="2">
    <source>
        <dbReference type="Proteomes" id="UP001325248"/>
    </source>
</evidence>
<gene>
    <name evidence="1" type="ORF">BLCOC_00810</name>
</gene>
<evidence type="ECO:0008006" key="3">
    <source>
        <dbReference type="Google" id="ProtNLM"/>
    </source>
</evidence>
<name>A0ABZ0U3F3_9FIRM</name>